<feature type="compositionally biased region" description="Polar residues" evidence="1">
    <location>
        <begin position="259"/>
        <end position="269"/>
    </location>
</feature>
<evidence type="ECO:0000313" key="3">
    <source>
        <dbReference type="Proteomes" id="UP001165083"/>
    </source>
</evidence>
<organism evidence="2 3">
    <name type="scientific">Phytophthora lilii</name>
    <dbReference type="NCBI Taxonomy" id="2077276"/>
    <lineage>
        <taxon>Eukaryota</taxon>
        <taxon>Sar</taxon>
        <taxon>Stramenopiles</taxon>
        <taxon>Oomycota</taxon>
        <taxon>Peronosporomycetes</taxon>
        <taxon>Peronosporales</taxon>
        <taxon>Peronosporaceae</taxon>
        <taxon>Phytophthora</taxon>
    </lineage>
</organism>
<accession>A0A9W6UCQ8</accession>
<evidence type="ECO:0000313" key="2">
    <source>
        <dbReference type="EMBL" id="GMF29676.1"/>
    </source>
</evidence>
<name>A0A9W6UCQ8_9STRA</name>
<protein>
    <submittedName>
        <fullName evidence="2">Unnamed protein product</fullName>
    </submittedName>
</protein>
<comment type="caution">
    <text evidence="2">The sequence shown here is derived from an EMBL/GenBank/DDBJ whole genome shotgun (WGS) entry which is preliminary data.</text>
</comment>
<sequence length="334" mass="35864">MEKSFESMLQLMHSMADTMARLQQDVNDLKKQNYCCSACGKGTISSTRSHRVVPVSTDAAPSTVTQTASINGRPSTVYDRSTEVLPIATTVLVPTEPKEDPINRAPRKPSLGAAMLFQDGHVDTSSTTSRGKSLSVINAKSIHKLGDGLSNTARSSQTGEAMDYIGSSTARDCSPEMLSSREKEGRQPMLADLLWKRSNADGALLKHSPEERNAARRRRQLRSRCSLPSGVSFVAVACDGTVVAAPNSSTDSNDHDIRSNTGATSTELQETQRKPLEAKSTAMLNSDPSLSYACAAQSQQRWAQTLVTTCDGGLVGWVFDDRHVGATAVVDIAS</sequence>
<feature type="region of interest" description="Disordered" evidence="1">
    <location>
        <begin position="244"/>
        <end position="274"/>
    </location>
</feature>
<keyword evidence="3" id="KW-1185">Reference proteome</keyword>
<reference evidence="2" key="1">
    <citation type="submission" date="2023-04" db="EMBL/GenBank/DDBJ databases">
        <title>Phytophthora lilii NBRC 32176.</title>
        <authorList>
            <person name="Ichikawa N."/>
            <person name="Sato H."/>
            <person name="Tonouchi N."/>
        </authorList>
    </citation>
    <scope>NUCLEOTIDE SEQUENCE</scope>
    <source>
        <strain evidence="2">NBRC 32176</strain>
    </source>
</reference>
<evidence type="ECO:0000256" key="1">
    <source>
        <dbReference type="SAM" id="MobiDB-lite"/>
    </source>
</evidence>
<proteinExistence type="predicted"/>
<dbReference type="Proteomes" id="UP001165083">
    <property type="component" value="Unassembled WGS sequence"/>
</dbReference>
<gene>
    <name evidence="2" type="ORF">Plil01_001261500</name>
</gene>
<dbReference type="AlphaFoldDB" id="A0A9W6UCQ8"/>
<dbReference type="EMBL" id="BSXW01000790">
    <property type="protein sequence ID" value="GMF29676.1"/>
    <property type="molecule type" value="Genomic_DNA"/>
</dbReference>